<sequence length="55" mass="6671">MYGHASNFKTDRHTHMYTHVHTRTHTRTRTHTHTHHSHRAIWGQRLHYAASCRPF</sequence>
<proteinExistence type="predicted"/>
<name>A0A0E9PAS6_ANGAN</name>
<organism evidence="1">
    <name type="scientific">Anguilla anguilla</name>
    <name type="common">European freshwater eel</name>
    <name type="synonym">Muraena anguilla</name>
    <dbReference type="NCBI Taxonomy" id="7936"/>
    <lineage>
        <taxon>Eukaryota</taxon>
        <taxon>Metazoa</taxon>
        <taxon>Chordata</taxon>
        <taxon>Craniata</taxon>
        <taxon>Vertebrata</taxon>
        <taxon>Euteleostomi</taxon>
        <taxon>Actinopterygii</taxon>
        <taxon>Neopterygii</taxon>
        <taxon>Teleostei</taxon>
        <taxon>Anguilliformes</taxon>
        <taxon>Anguillidae</taxon>
        <taxon>Anguilla</taxon>
    </lineage>
</organism>
<accession>A0A0E9PAS6</accession>
<dbReference type="AlphaFoldDB" id="A0A0E9PAS6"/>
<protein>
    <submittedName>
        <fullName evidence="1">Uncharacterized protein</fullName>
    </submittedName>
</protein>
<evidence type="ECO:0000313" key="1">
    <source>
        <dbReference type="EMBL" id="JAH01619.1"/>
    </source>
</evidence>
<dbReference type="EMBL" id="GBXM01106958">
    <property type="protein sequence ID" value="JAH01619.1"/>
    <property type="molecule type" value="Transcribed_RNA"/>
</dbReference>
<reference evidence="1" key="2">
    <citation type="journal article" date="2015" name="Fish Shellfish Immunol.">
        <title>Early steps in the European eel (Anguilla anguilla)-Vibrio vulnificus interaction in the gills: Role of the RtxA13 toxin.</title>
        <authorList>
            <person name="Callol A."/>
            <person name="Pajuelo D."/>
            <person name="Ebbesson L."/>
            <person name="Teles M."/>
            <person name="MacKenzie S."/>
            <person name="Amaro C."/>
        </authorList>
    </citation>
    <scope>NUCLEOTIDE SEQUENCE</scope>
</reference>
<reference evidence="1" key="1">
    <citation type="submission" date="2014-11" db="EMBL/GenBank/DDBJ databases">
        <authorList>
            <person name="Amaro Gonzalez C."/>
        </authorList>
    </citation>
    <scope>NUCLEOTIDE SEQUENCE</scope>
</reference>